<proteinExistence type="predicted"/>
<dbReference type="InterPro" id="IPR004199">
    <property type="entry name" value="B-gal_small/dom_5"/>
</dbReference>
<dbReference type="InterPro" id="IPR017853">
    <property type="entry name" value="GH"/>
</dbReference>
<keyword evidence="4 6" id="KW-0326">Glycosidase</keyword>
<dbReference type="GO" id="GO:0009341">
    <property type="term" value="C:beta-galactosidase complex"/>
    <property type="evidence" value="ECO:0007669"/>
    <property type="project" value="InterPro"/>
</dbReference>
<dbReference type="GO" id="GO:0005990">
    <property type="term" value="P:lactose catabolic process"/>
    <property type="evidence" value="ECO:0007669"/>
    <property type="project" value="TreeGrafter"/>
</dbReference>
<sequence length="547" mass="62141">MYPDQKLFEKLCTKTPATFGVNVGAPNTRYLEIKREFYEHMPVILCEYAHCMENSLGNFKEHCDAFEKYDHLCGGYIWDFVDQAIHSADEHGEQWLYGSDFSERYDPMRGHKSPFTTGSNRYFCANGIVAADRTPHPAAEEVKKCYQTIRVRAVDPEHGVFEVYNAQMFADLSHYRLTWSLESEGRKIVGGEVPPEAYEHTPPFGKSRFTLALPQIPGGLVTLTFRWLNKSKTLWAEAGFEQAFDQFVLKNDPAKQPEAPKGMLKHSRKKGALEISGNGFAYRFEKGALTSMKIRGSEYLDSPLKPNYYRALTDNDRELSNFVPFLLPFYNADSWRRGDKRQIGFMRAVDSPEGAMIVAAWYHPFLKKAETQYLVRPDGTIEIDHRAASRRKTMLRAGMQCTLKAGFAEAEWLGRGPGENYPDRKTGSPIGRYRMKIESLEHPYMRPQENGARCDNKTLLLEGAEKALEVTGLGGEFLFSAWRYTQAALDKAEHQHELKRGEMTTLSLDGAMRGVGGDIPGATALHEPYIMKPKQEFRLHILLKAGK</sequence>
<dbReference type="SUPFAM" id="SSF51445">
    <property type="entry name" value="(Trans)glycosidases"/>
    <property type="match status" value="1"/>
</dbReference>
<dbReference type="Pfam" id="PF16353">
    <property type="entry name" value="LacZ_4"/>
    <property type="match status" value="1"/>
</dbReference>
<name>A0A644YAS0_9ZZZZ</name>
<evidence type="ECO:0000256" key="1">
    <source>
        <dbReference type="ARBA" id="ARBA00001412"/>
    </source>
</evidence>
<dbReference type="SUPFAM" id="SSF74650">
    <property type="entry name" value="Galactose mutarotase-like"/>
    <property type="match status" value="1"/>
</dbReference>
<dbReference type="Gene3D" id="3.20.20.80">
    <property type="entry name" value="Glycosidases"/>
    <property type="match status" value="1"/>
</dbReference>
<dbReference type="Pfam" id="PF02929">
    <property type="entry name" value="Bgal_small_N"/>
    <property type="match status" value="1"/>
</dbReference>
<evidence type="ECO:0000259" key="5">
    <source>
        <dbReference type="SMART" id="SM01038"/>
    </source>
</evidence>
<reference evidence="6" key="1">
    <citation type="submission" date="2019-08" db="EMBL/GenBank/DDBJ databases">
        <authorList>
            <person name="Kucharzyk K."/>
            <person name="Murdoch R.W."/>
            <person name="Higgins S."/>
            <person name="Loffler F."/>
        </authorList>
    </citation>
    <scope>NUCLEOTIDE SEQUENCE</scope>
</reference>
<dbReference type="GO" id="GO:0004565">
    <property type="term" value="F:beta-galactosidase activity"/>
    <property type="evidence" value="ECO:0007669"/>
    <property type="project" value="UniProtKB-EC"/>
</dbReference>
<protein>
    <recommendedName>
        <fullName evidence="2">beta-galactosidase</fullName>
        <ecNumber evidence="2">3.2.1.23</ecNumber>
    </recommendedName>
</protein>
<dbReference type="InterPro" id="IPR036156">
    <property type="entry name" value="Beta-gal/glucu_dom_sf"/>
</dbReference>
<dbReference type="InterPro" id="IPR006103">
    <property type="entry name" value="Glyco_hydro_2_cat"/>
</dbReference>
<comment type="caution">
    <text evidence="6">The sequence shown here is derived from an EMBL/GenBank/DDBJ whole genome shotgun (WGS) entry which is preliminary data.</text>
</comment>
<dbReference type="InterPro" id="IPR011013">
    <property type="entry name" value="Gal_mutarotase_sf_dom"/>
</dbReference>
<dbReference type="Gene3D" id="2.60.40.10">
    <property type="entry name" value="Immunoglobulins"/>
    <property type="match status" value="1"/>
</dbReference>
<dbReference type="PANTHER" id="PTHR46323">
    <property type="entry name" value="BETA-GALACTOSIDASE"/>
    <property type="match status" value="1"/>
</dbReference>
<feature type="domain" description="Beta galactosidase small chain/" evidence="5">
    <location>
        <begin position="274"/>
        <end position="544"/>
    </location>
</feature>
<evidence type="ECO:0000313" key="6">
    <source>
        <dbReference type="EMBL" id="MPM25028.1"/>
    </source>
</evidence>
<accession>A0A644YAS0</accession>
<dbReference type="GO" id="GO:0030246">
    <property type="term" value="F:carbohydrate binding"/>
    <property type="evidence" value="ECO:0007669"/>
    <property type="project" value="InterPro"/>
</dbReference>
<dbReference type="Pfam" id="PF02836">
    <property type="entry name" value="Glyco_hydro_2_C"/>
    <property type="match status" value="1"/>
</dbReference>
<evidence type="ECO:0000256" key="3">
    <source>
        <dbReference type="ARBA" id="ARBA00022801"/>
    </source>
</evidence>
<dbReference type="InterPro" id="IPR032312">
    <property type="entry name" value="LacZ_4"/>
</dbReference>
<evidence type="ECO:0000256" key="2">
    <source>
        <dbReference type="ARBA" id="ARBA00012756"/>
    </source>
</evidence>
<dbReference type="InterPro" id="IPR014718">
    <property type="entry name" value="GH-type_carb-bd"/>
</dbReference>
<dbReference type="AlphaFoldDB" id="A0A644YAS0"/>
<organism evidence="6">
    <name type="scientific">bioreactor metagenome</name>
    <dbReference type="NCBI Taxonomy" id="1076179"/>
    <lineage>
        <taxon>unclassified sequences</taxon>
        <taxon>metagenomes</taxon>
        <taxon>ecological metagenomes</taxon>
    </lineage>
</organism>
<gene>
    <name evidence="6" type="primary">lacZ_25</name>
    <name evidence="6" type="ORF">SDC9_71517</name>
</gene>
<dbReference type="EMBL" id="VSSQ01004397">
    <property type="protein sequence ID" value="MPM25028.1"/>
    <property type="molecule type" value="Genomic_DNA"/>
</dbReference>
<comment type="catalytic activity">
    <reaction evidence="1">
        <text>Hydrolysis of terminal non-reducing beta-D-galactose residues in beta-D-galactosides.</text>
        <dbReference type="EC" id="3.2.1.23"/>
    </reaction>
</comment>
<dbReference type="PANTHER" id="PTHR46323:SF2">
    <property type="entry name" value="BETA-GALACTOSIDASE"/>
    <property type="match status" value="1"/>
</dbReference>
<dbReference type="InterPro" id="IPR013783">
    <property type="entry name" value="Ig-like_fold"/>
</dbReference>
<keyword evidence="3 6" id="KW-0378">Hydrolase</keyword>
<dbReference type="InterPro" id="IPR050347">
    <property type="entry name" value="Bact_Beta-galactosidase"/>
</dbReference>
<dbReference type="SUPFAM" id="SSF49303">
    <property type="entry name" value="beta-Galactosidase/glucuronidase domain"/>
    <property type="match status" value="1"/>
</dbReference>
<dbReference type="Gene3D" id="2.70.98.10">
    <property type="match status" value="1"/>
</dbReference>
<dbReference type="SMART" id="SM01038">
    <property type="entry name" value="Bgal_small_N"/>
    <property type="match status" value="1"/>
</dbReference>
<evidence type="ECO:0000256" key="4">
    <source>
        <dbReference type="ARBA" id="ARBA00023295"/>
    </source>
</evidence>
<dbReference type="EC" id="3.2.1.23" evidence="2"/>